<sequence>MFTVDNLYDHVSKDVPTYPPFSIGDITLENPARFLTTHEVKQTTRNQTICEIGLVEENLDLERASRAVNHLMHLYPFLSYGVQFDAEHKWMRYLPQEVHTYSLMFEETPLSSFDEIGNYVAAATDVLHSQKLSHWSVVKVEVPELPTVRAGLVFKVYHCLMDGVAIMQLLKKFNELYVSSSELIEIPSPIQVTNFRSIMSCQPDFQSSQQPLKKSALNLSKLTGQFKEENQFGSKLKYLDQIGVLCHHYRPEQICRVPGVQYSFSLYSLYITQLVAYMYFNKDLAITEDYVCPVVDLRRDIQLLQSGRYPCIDVNKILGQSALPCLLVSKGNQETSVQQIANQMQKQFEMSKTSSEMKWQQIAQNEVGPSSFKLNLDILMCSNIGKMDLGVGPLAHMIGFSSAHHIWDKPILYPANSVHSGKFGVFVFEWDFKIFSNEKHQMNDIVFLEMNKVIMEKGPENVFVSDIVKIYESVCNK</sequence>
<proteinExistence type="predicted"/>
<evidence type="ECO:0000313" key="1">
    <source>
        <dbReference type="EMBL" id="CAI9921078.1"/>
    </source>
</evidence>
<dbReference type="Gene3D" id="3.30.559.10">
    <property type="entry name" value="Chloramphenicol acetyltransferase-like domain"/>
    <property type="match status" value="1"/>
</dbReference>
<reference evidence="1" key="1">
    <citation type="submission" date="2023-06" db="EMBL/GenBank/DDBJ databases">
        <authorList>
            <person name="Kurt Z."/>
        </authorList>
    </citation>
    <scope>NUCLEOTIDE SEQUENCE</scope>
</reference>
<dbReference type="EMBL" id="CAXDID020000471">
    <property type="protein sequence ID" value="CAL6094914.1"/>
    <property type="molecule type" value="Genomic_DNA"/>
</dbReference>
<dbReference type="EMBL" id="CATOUU010000213">
    <property type="protein sequence ID" value="CAI9921078.1"/>
    <property type="molecule type" value="Genomic_DNA"/>
</dbReference>
<dbReference type="Proteomes" id="UP001642409">
    <property type="component" value="Unassembled WGS sequence"/>
</dbReference>
<organism evidence="1">
    <name type="scientific">Hexamita inflata</name>
    <dbReference type="NCBI Taxonomy" id="28002"/>
    <lineage>
        <taxon>Eukaryota</taxon>
        <taxon>Metamonada</taxon>
        <taxon>Diplomonadida</taxon>
        <taxon>Hexamitidae</taxon>
        <taxon>Hexamitinae</taxon>
        <taxon>Hexamita</taxon>
    </lineage>
</organism>
<name>A0AA86NL90_9EUKA</name>
<reference evidence="2 3" key="2">
    <citation type="submission" date="2024-07" db="EMBL/GenBank/DDBJ databases">
        <authorList>
            <person name="Akdeniz Z."/>
        </authorList>
    </citation>
    <scope>NUCLEOTIDE SEQUENCE [LARGE SCALE GENOMIC DNA]</scope>
</reference>
<comment type="caution">
    <text evidence="1">The sequence shown here is derived from an EMBL/GenBank/DDBJ whole genome shotgun (WGS) entry which is preliminary data.</text>
</comment>
<keyword evidence="3" id="KW-1185">Reference proteome</keyword>
<protein>
    <submittedName>
        <fullName evidence="1">Uncharacterized protein</fullName>
    </submittedName>
</protein>
<dbReference type="InterPro" id="IPR023213">
    <property type="entry name" value="CAT-like_dom_sf"/>
</dbReference>
<evidence type="ECO:0000313" key="2">
    <source>
        <dbReference type="EMBL" id="CAL6094914.1"/>
    </source>
</evidence>
<gene>
    <name evidence="2" type="ORF">HINF_LOCUS67696</name>
    <name evidence="1" type="ORF">HINF_LOCUS8723</name>
</gene>
<dbReference type="AlphaFoldDB" id="A0AA86NL90"/>
<accession>A0AA86NL90</accession>
<evidence type="ECO:0000313" key="3">
    <source>
        <dbReference type="Proteomes" id="UP001642409"/>
    </source>
</evidence>
<dbReference type="SUPFAM" id="SSF52777">
    <property type="entry name" value="CoA-dependent acyltransferases"/>
    <property type="match status" value="1"/>
</dbReference>